<evidence type="ECO:0000256" key="6">
    <source>
        <dbReference type="PROSITE-ProRule" id="PRU00433"/>
    </source>
</evidence>
<evidence type="ECO:0000313" key="9">
    <source>
        <dbReference type="EMBL" id="SFN19931.1"/>
    </source>
</evidence>
<dbReference type="EMBL" id="FOUR01000005">
    <property type="protein sequence ID" value="SFN19931.1"/>
    <property type="molecule type" value="Genomic_DNA"/>
</dbReference>
<reference evidence="10" key="1">
    <citation type="submission" date="2016-10" db="EMBL/GenBank/DDBJ databases">
        <authorList>
            <person name="Varghese N."/>
            <person name="Submissions S."/>
        </authorList>
    </citation>
    <scope>NUCLEOTIDE SEQUENCE [LARGE SCALE GENOMIC DNA]</scope>
    <source>
        <strain evidence="10">CGMCC 1.6775</strain>
    </source>
</reference>
<keyword evidence="1" id="KW-0813">Transport</keyword>
<dbReference type="GO" id="GO:0009055">
    <property type="term" value="F:electron transfer activity"/>
    <property type="evidence" value="ECO:0007669"/>
    <property type="project" value="InterPro"/>
</dbReference>
<dbReference type="SUPFAM" id="SSF46626">
    <property type="entry name" value="Cytochrome c"/>
    <property type="match status" value="1"/>
</dbReference>
<dbReference type="InterPro" id="IPR008168">
    <property type="entry name" value="Cyt_C_IC"/>
</dbReference>
<keyword evidence="4" id="KW-0249">Electron transport</keyword>
<protein>
    <submittedName>
        <fullName evidence="9">Cytochrome C oxidase, cbb3-type, subunit III</fullName>
    </submittedName>
</protein>
<name>A0A1I4X1Q0_9GAMM</name>
<evidence type="ECO:0000256" key="5">
    <source>
        <dbReference type="ARBA" id="ARBA00023004"/>
    </source>
</evidence>
<evidence type="ECO:0000256" key="3">
    <source>
        <dbReference type="ARBA" id="ARBA00022723"/>
    </source>
</evidence>
<evidence type="ECO:0000313" key="10">
    <source>
        <dbReference type="Proteomes" id="UP000199339"/>
    </source>
</evidence>
<dbReference type="InterPro" id="IPR009056">
    <property type="entry name" value="Cyt_c-like_dom"/>
</dbReference>
<dbReference type="Pfam" id="PF13442">
    <property type="entry name" value="Cytochrome_CBB3"/>
    <property type="match status" value="1"/>
</dbReference>
<keyword evidence="3 6" id="KW-0479">Metal-binding</keyword>
<dbReference type="InterPro" id="IPR036909">
    <property type="entry name" value="Cyt_c-like_dom_sf"/>
</dbReference>
<proteinExistence type="predicted"/>
<evidence type="ECO:0000259" key="8">
    <source>
        <dbReference type="PROSITE" id="PS51007"/>
    </source>
</evidence>
<evidence type="ECO:0000256" key="7">
    <source>
        <dbReference type="SAM" id="SignalP"/>
    </source>
</evidence>
<dbReference type="Gene3D" id="1.10.760.10">
    <property type="entry name" value="Cytochrome c-like domain"/>
    <property type="match status" value="1"/>
</dbReference>
<evidence type="ECO:0000256" key="2">
    <source>
        <dbReference type="ARBA" id="ARBA00022617"/>
    </source>
</evidence>
<keyword evidence="10" id="KW-1185">Reference proteome</keyword>
<gene>
    <name evidence="9" type="ORF">SAMN04487961_2445</name>
</gene>
<dbReference type="AlphaFoldDB" id="A0A1I4X1Q0"/>
<organism evidence="9 10">
    <name type="scientific">Marinobacter pelagius</name>
    <dbReference type="NCBI Taxonomy" id="379482"/>
    <lineage>
        <taxon>Bacteria</taxon>
        <taxon>Pseudomonadati</taxon>
        <taxon>Pseudomonadota</taxon>
        <taxon>Gammaproteobacteria</taxon>
        <taxon>Pseudomonadales</taxon>
        <taxon>Marinobacteraceae</taxon>
        <taxon>Marinobacter</taxon>
    </lineage>
</organism>
<feature type="domain" description="Cytochrome c" evidence="8">
    <location>
        <begin position="23"/>
        <end position="103"/>
    </location>
</feature>
<feature type="chain" id="PRO_5011538664" evidence="7">
    <location>
        <begin position="22"/>
        <end position="106"/>
    </location>
</feature>
<dbReference type="GO" id="GO:0020037">
    <property type="term" value="F:heme binding"/>
    <property type="evidence" value="ECO:0007669"/>
    <property type="project" value="InterPro"/>
</dbReference>
<sequence>MNKKAVLAIAGLMTFSLHASADDLATQGKNVFTQEAQPSCTICHTLSDAGSAGAIGPNLDDLKPTEDQVRMAVTQGVGVMPSFEASLSEEQIKAVAHYVSTVTGGK</sequence>
<dbReference type="RefSeq" id="WP_175497259.1">
    <property type="nucleotide sequence ID" value="NZ_FOUR01000005.1"/>
</dbReference>
<dbReference type="PROSITE" id="PS51007">
    <property type="entry name" value="CYTC"/>
    <property type="match status" value="1"/>
</dbReference>
<evidence type="ECO:0000256" key="4">
    <source>
        <dbReference type="ARBA" id="ARBA00022982"/>
    </source>
</evidence>
<accession>A0A1I4X1Q0</accession>
<keyword evidence="2 6" id="KW-0349">Heme</keyword>
<dbReference type="PRINTS" id="PR00605">
    <property type="entry name" value="CYTCHROMECIC"/>
</dbReference>
<keyword evidence="7" id="KW-0732">Signal</keyword>
<keyword evidence="5 6" id="KW-0408">Iron</keyword>
<dbReference type="Proteomes" id="UP000199339">
    <property type="component" value="Unassembled WGS sequence"/>
</dbReference>
<feature type="signal peptide" evidence="7">
    <location>
        <begin position="1"/>
        <end position="21"/>
    </location>
</feature>
<evidence type="ECO:0000256" key="1">
    <source>
        <dbReference type="ARBA" id="ARBA00022448"/>
    </source>
</evidence>
<dbReference type="GO" id="GO:0005506">
    <property type="term" value="F:iron ion binding"/>
    <property type="evidence" value="ECO:0007669"/>
    <property type="project" value="InterPro"/>
</dbReference>